<dbReference type="SMR" id="A2E2N2"/>
<gene>
    <name evidence="2" type="ORF">TVAG_212420</name>
</gene>
<keyword evidence="1" id="KW-0227">DNA damage</keyword>
<dbReference type="GO" id="GO:0001671">
    <property type="term" value="F:ATPase activator activity"/>
    <property type="evidence" value="ECO:0007669"/>
    <property type="project" value="InterPro"/>
</dbReference>
<comment type="similarity">
    <text evidence="1">Belongs to the TFB2 family.</text>
</comment>
<dbReference type="GO" id="GO:0003690">
    <property type="term" value="F:double-stranded DNA binding"/>
    <property type="evidence" value="ECO:0000318"/>
    <property type="project" value="GO_Central"/>
</dbReference>
<dbReference type="Proteomes" id="UP000001542">
    <property type="component" value="Unassembled WGS sequence"/>
</dbReference>
<dbReference type="GO" id="GO:0006289">
    <property type="term" value="P:nucleotide-excision repair"/>
    <property type="evidence" value="ECO:0000318"/>
    <property type="project" value="GO_Central"/>
</dbReference>
<name>A2E2N2_TRIV3</name>
<evidence type="ECO:0000313" key="3">
    <source>
        <dbReference type="Proteomes" id="UP000001542"/>
    </source>
</evidence>
<dbReference type="AlphaFoldDB" id="A2E2N2"/>
<proteinExistence type="inferred from homology"/>
<evidence type="ECO:0000256" key="1">
    <source>
        <dbReference type="RuleBase" id="RU364024"/>
    </source>
</evidence>
<dbReference type="InterPro" id="IPR004598">
    <property type="entry name" value="TFIIH_p52/Tfb2"/>
</dbReference>
<dbReference type="VEuPathDB" id="TrichDB:TVAGG3_0166200"/>
<organism evidence="2 3">
    <name type="scientific">Trichomonas vaginalis (strain ATCC PRA-98 / G3)</name>
    <dbReference type="NCBI Taxonomy" id="412133"/>
    <lineage>
        <taxon>Eukaryota</taxon>
        <taxon>Metamonada</taxon>
        <taxon>Parabasalia</taxon>
        <taxon>Trichomonadida</taxon>
        <taxon>Trichomonadidae</taxon>
        <taxon>Trichomonas</taxon>
    </lineage>
</organism>
<dbReference type="VEuPathDB" id="TrichDB:TVAG_212420"/>
<reference evidence="2" key="1">
    <citation type="submission" date="2006-10" db="EMBL/GenBank/DDBJ databases">
        <authorList>
            <person name="Amadeo P."/>
            <person name="Zhao Q."/>
            <person name="Wortman J."/>
            <person name="Fraser-Liggett C."/>
            <person name="Carlton J."/>
        </authorList>
    </citation>
    <scope>NUCLEOTIDE SEQUENCE</scope>
    <source>
        <strain evidence="2">G3</strain>
    </source>
</reference>
<keyword evidence="1" id="KW-0539">Nucleus</keyword>
<accession>A2E2N2</accession>
<dbReference type="eggNOG" id="KOG3471">
    <property type="taxonomic scope" value="Eukaryota"/>
</dbReference>
<comment type="subcellular location">
    <subcellularLocation>
        <location evidence="1">Nucleus</location>
    </subcellularLocation>
</comment>
<keyword evidence="1" id="KW-0804">Transcription</keyword>
<dbReference type="RefSeq" id="XP_001325283.1">
    <property type="nucleotide sequence ID" value="XM_001325248.1"/>
</dbReference>
<dbReference type="PANTHER" id="PTHR13152">
    <property type="entry name" value="TFIIH, POLYPEPTIDE 4"/>
    <property type="match status" value="1"/>
</dbReference>
<dbReference type="Pfam" id="PF03849">
    <property type="entry name" value="Tfb2"/>
    <property type="match status" value="1"/>
</dbReference>
<dbReference type="InParanoid" id="A2E2N2"/>
<dbReference type="KEGG" id="tva:4771033"/>
<sequence length="460" mass="53097">MEELFKYIRKQPEDFVINLISDQDACRTYIRLLPPLSQQILFRLLYIERGFPRSEVEKWSPKSKSNDLINAIKKLIKAHLVYIVTDTISENSYNSSIIINKRVREVLLGTYVEDKKAFVRQKNPFAPDDQPDENFVPFDELDQSKFPTIDEKILDDFSNYQLESILSFMLKLRDNIDNEAKKILSDAKLMEFGGNLCPKGHRFLLLSPKEQIWRIVKCYLKFTKDLHSSLRFLLKIGSMELSKGYPITSLTPTQKELLSPFKTIGLVYIDGDYFYPTKSILNFFGKSNIFQTEGWMLIDTNFKITAFPKSPLHTALLKKFANVTYEFPGFASAFISPNSFREALNQGTTLDDIIGFLKSNLSHKIGSGQIPSAVMKQFYVWRDQRERLTVTHECIMRQYTNPNDANLAAQCAKQLAGYVYGPAEKKESHYWIVITLSSIEQSYKPYLDMIQNNSENGGYI</sequence>
<dbReference type="GO" id="GO:0000439">
    <property type="term" value="C:transcription factor TFIIH core complex"/>
    <property type="evidence" value="ECO:0000318"/>
    <property type="project" value="GO_Central"/>
</dbReference>
<dbReference type="GO" id="GO:0005675">
    <property type="term" value="C:transcription factor TFIIH holo complex"/>
    <property type="evidence" value="ECO:0000318"/>
    <property type="project" value="GO_Central"/>
</dbReference>
<keyword evidence="1" id="KW-0805">Transcription regulation</keyword>
<comment type="function">
    <text evidence="1">Component of the general transcription and DNA repair factor IIH (TFIIH) core complex which is involved in general and transcription-coupled nucleotide excision repair (NER) of damaged DNA.</text>
</comment>
<keyword evidence="1" id="KW-0234">DNA repair</keyword>
<evidence type="ECO:0000313" key="2">
    <source>
        <dbReference type="EMBL" id="EAY13060.1"/>
    </source>
</evidence>
<dbReference type="FunCoup" id="A2E2N2">
    <property type="interactions" value="241"/>
</dbReference>
<dbReference type="OrthoDB" id="364513at2759"/>
<dbReference type="PANTHER" id="PTHR13152:SF0">
    <property type="entry name" value="GENERAL TRANSCRIPTION FACTOR IIH SUBUNIT 4"/>
    <property type="match status" value="1"/>
</dbReference>
<reference evidence="2" key="2">
    <citation type="journal article" date="2007" name="Science">
        <title>Draft genome sequence of the sexually transmitted pathogen Trichomonas vaginalis.</title>
        <authorList>
            <person name="Carlton J.M."/>
            <person name="Hirt R.P."/>
            <person name="Silva J.C."/>
            <person name="Delcher A.L."/>
            <person name="Schatz M."/>
            <person name="Zhao Q."/>
            <person name="Wortman J.R."/>
            <person name="Bidwell S.L."/>
            <person name="Alsmark U.C.M."/>
            <person name="Besteiro S."/>
            <person name="Sicheritz-Ponten T."/>
            <person name="Noel C.J."/>
            <person name="Dacks J.B."/>
            <person name="Foster P.G."/>
            <person name="Simillion C."/>
            <person name="Van de Peer Y."/>
            <person name="Miranda-Saavedra D."/>
            <person name="Barton G.J."/>
            <person name="Westrop G.D."/>
            <person name="Mueller S."/>
            <person name="Dessi D."/>
            <person name="Fiori P.L."/>
            <person name="Ren Q."/>
            <person name="Paulsen I."/>
            <person name="Zhang H."/>
            <person name="Bastida-Corcuera F.D."/>
            <person name="Simoes-Barbosa A."/>
            <person name="Brown M.T."/>
            <person name="Hayes R.D."/>
            <person name="Mukherjee M."/>
            <person name="Okumura C.Y."/>
            <person name="Schneider R."/>
            <person name="Smith A.J."/>
            <person name="Vanacova S."/>
            <person name="Villalvazo M."/>
            <person name="Haas B.J."/>
            <person name="Pertea M."/>
            <person name="Feldblyum T.V."/>
            <person name="Utterback T.R."/>
            <person name="Shu C.L."/>
            <person name="Osoegawa K."/>
            <person name="de Jong P.J."/>
            <person name="Hrdy I."/>
            <person name="Horvathova L."/>
            <person name="Zubacova Z."/>
            <person name="Dolezal P."/>
            <person name="Malik S.B."/>
            <person name="Logsdon J.M. Jr."/>
            <person name="Henze K."/>
            <person name="Gupta A."/>
            <person name="Wang C.C."/>
            <person name="Dunne R.L."/>
            <person name="Upcroft J.A."/>
            <person name="Upcroft P."/>
            <person name="White O."/>
            <person name="Salzberg S.L."/>
            <person name="Tang P."/>
            <person name="Chiu C.-H."/>
            <person name="Lee Y.-S."/>
            <person name="Embley T.M."/>
            <person name="Coombs G.H."/>
            <person name="Mottram J.C."/>
            <person name="Tachezy J."/>
            <person name="Fraser-Liggett C.M."/>
            <person name="Johnson P.J."/>
        </authorList>
    </citation>
    <scope>NUCLEOTIDE SEQUENCE [LARGE SCALE GENOMIC DNA]</scope>
    <source>
        <strain evidence="2">G3</strain>
    </source>
</reference>
<dbReference type="EMBL" id="DS113291">
    <property type="protein sequence ID" value="EAY13060.1"/>
    <property type="molecule type" value="Genomic_DNA"/>
</dbReference>
<protein>
    <recommendedName>
        <fullName evidence="1">General transcription factor IIH subunit 4</fullName>
    </recommendedName>
</protein>
<keyword evidence="3" id="KW-1185">Reference proteome</keyword>
<dbReference type="STRING" id="5722.A2E2N2"/>